<dbReference type="EMBL" id="JACIFE010000016">
    <property type="protein sequence ID" value="MBB4076969.1"/>
    <property type="molecule type" value="Genomic_DNA"/>
</dbReference>
<keyword evidence="2" id="KW-1185">Reference proteome</keyword>
<evidence type="ECO:0000313" key="1">
    <source>
        <dbReference type="EMBL" id="MBB4076969.1"/>
    </source>
</evidence>
<name>A0A840E5A4_9HYPH</name>
<reference evidence="1 2" key="1">
    <citation type="submission" date="2020-08" db="EMBL/GenBank/DDBJ databases">
        <title>Genomic Encyclopedia of Type Strains, Phase IV (KMG-IV): sequencing the most valuable type-strain genomes for metagenomic binning, comparative biology and taxonomic classification.</title>
        <authorList>
            <person name="Goeker M."/>
        </authorList>
    </citation>
    <scope>NUCLEOTIDE SEQUENCE [LARGE SCALE GENOMIC DNA]</scope>
    <source>
        <strain evidence="1 2">DSM 100694</strain>
    </source>
</reference>
<dbReference type="AlphaFoldDB" id="A0A840E5A4"/>
<evidence type="ECO:0000313" key="2">
    <source>
        <dbReference type="Proteomes" id="UP000585970"/>
    </source>
</evidence>
<sequence length="89" mass="10630">MREINLMKSIMDLVWDCIGTKFSGLLWFIKRCNFLRGSVIDHKIRGYGNILVHRYAKLLQILYIKFSHGYDDVILLLKTILHVPFRYEK</sequence>
<organism evidence="1 2">
    <name type="scientific">Bartonella fuyuanensis</name>
    <dbReference type="NCBI Taxonomy" id="1460968"/>
    <lineage>
        <taxon>Bacteria</taxon>
        <taxon>Pseudomonadati</taxon>
        <taxon>Pseudomonadota</taxon>
        <taxon>Alphaproteobacteria</taxon>
        <taxon>Hyphomicrobiales</taxon>
        <taxon>Bartonellaceae</taxon>
        <taxon>Bartonella</taxon>
    </lineage>
</organism>
<gene>
    <name evidence="1" type="ORF">GGR08_001284</name>
</gene>
<proteinExistence type="predicted"/>
<accession>A0A840E5A4</accession>
<protein>
    <submittedName>
        <fullName evidence="1">Uncharacterized protein</fullName>
    </submittedName>
</protein>
<dbReference type="Proteomes" id="UP000585970">
    <property type="component" value="Unassembled WGS sequence"/>
</dbReference>
<comment type="caution">
    <text evidence="1">The sequence shown here is derived from an EMBL/GenBank/DDBJ whole genome shotgun (WGS) entry which is preliminary data.</text>
</comment>